<dbReference type="EMBL" id="CH445331">
    <property type="protein sequence ID" value="EAT87460.1"/>
    <property type="molecule type" value="Genomic_DNA"/>
</dbReference>
<dbReference type="HOGENOM" id="CLU_2360445_0_0_1"/>
<reference evidence="3" key="1">
    <citation type="journal article" date="2007" name="Plant Cell">
        <title>Dothideomycete-plant interactions illuminated by genome sequencing and EST analysis of the wheat pathogen Stagonospora nodorum.</title>
        <authorList>
            <person name="Hane J.K."/>
            <person name="Lowe R.G."/>
            <person name="Solomon P.S."/>
            <person name="Tan K.C."/>
            <person name="Schoch C.L."/>
            <person name="Spatafora J.W."/>
            <person name="Crous P.W."/>
            <person name="Kodira C."/>
            <person name="Birren B.W."/>
            <person name="Galagan J.E."/>
            <person name="Torriani S.F."/>
            <person name="McDonald B.A."/>
            <person name="Oliver R.P."/>
        </authorList>
    </citation>
    <scope>NUCLEOTIDE SEQUENCE [LARGE SCALE GENOMIC DNA]</scope>
    <source>
        <strain evidence="3">SN15 / ATCC MYA-4574 / FGSC 10173</strain>
    </source>
</reference>
<gene>
    <name evidence="2" type="ORF">SNOG_05069</name>
</gene>
<evidence type="ECO:0000313" key="2">
    <source>
        <dbReference type="EMBL" id="EAT87460.1"/>
    </source>
</evidence>
<accession>Q0UT45</accession>
<dbReference type="AlphaFoldDB" id="Q0UT45"/>
<dbReference type="GeneID" id="5972355"/>
<dbReference type="KEGG" id="pno:SNOG_05069"/>
<feature type="region of interest" description="Disordered" evidence="1">
    <location>
        <begin position="40"/>
        <end position="65"/>
    </location>
</feature>
<proteinExistence type="predicted"/>
<evidence type="ECO:0000256" key="1">
    <source>
        <dbReference type="SAM" id="MobiDB-lite"/>
    </source>
</evidence>
<dbReference type="InParanoid" id="Q0UT45"/>
<evidence type="ECO:0000313" key="3">
    <source>
        <dbReference type="Proteomes" id="UP000001055"/>
    </source>
</evidence>
<dbReference type="RefSeq" id="XP_001795480.1">
    <property type="nucleotide sequence ID" value="XM_001795428.1"/>
</dbReference>
<sequence length="96" mass="10144">MPDGKVRPRHASAEVGHNMAELPSFELPLSESCRLPPIPPCDIPRPKAQPTFPDKGKIKGKKKAVVTGPRLARTAAAKNTMSHNIADDDGGQAAGP</sequence>
<protein>
    <submittedName>
        <fullName evidence="2">Uncharacterized protein</fullName>
    </submittedName>
</protein>
<feature type="region of interest" description="Disordered" evidence="1">
    <location>
        <begin position="77"/>
        <end position="96"/>
    </location>
</feature>
<dbReference type="Proteomes" id="UP000001055">
    <property type="component" value="Unassembled WGS sequence"/>
</dbReference>
<name>Q0UT45_PHANO</name>
<organism evidence="2 3">
    <name type="scientific">Phaeosphaeria nodorum (strain SN15 / ATCC MYA-4574 / FGSC 10173)</name>
    <name type="common">Glume blotch fungus</name>
    <name type="synonym">Parastagonospora nodorum</name>
    <dbReference type="NCBI Taxonomy" id="321614"/>
    <lineage>
        <taxon>Eukaryota</taxon>
        <taxon>Fungi</taxon>
        <taxon>Dikarya</taxon>
        <taxon>Ascomycota</taxon>
        <taxon>Pezizomycotina</taxon>
        <taxon>Dothideomycetes</taxon>
        <taxon>Pleosporomycetidae</taxon>
        <taxon>Pleosporales</taxon>
        <taxon>Pleosporineae</taxon>
        <taxon>Phaeosphaeriaceae</taxon>
        <taxon>Parastagonospora</taxon>
    </lineage>
</organism>